<evidence type="ECO:0000313" key="2">
    <source>
        <dbReference type="EMBL" id="KAG8380470.1"/>
    </source>
</evidence>
<organism evidence="2 3">
    <name type="scientific">Buddleja alternifolia</name>
    <dbReference type="NCBI Taxonomy" id="168488"/>
    <lineage>
        <taxon>Eukaryota</taxon>
        <taxon>Viridiplantae</taxon>
        <taxon>Streptophyta</taxon>
        <taxon>Embryophyta</taxon>
        <taxon>Tracheophyta</taxon>
        <taxon>Spermatophyta</taxon>
        <taxon>Magnoliopsida</taxon>
        <taxon>eudicotyledons</taxon>
        <taxon>Gunneridae</taxon>
        <taxon>Pentapetalae</taxon>
        <taxon>asterids</taxon>
        <taxon>lamiids</taxon>
        <taxon>Lamiales</taxon>
        <taxon>Scrophulariaceae</taxon>
        <taxon>Buddlejeae</taxon>
        <taxon>Buddleja</taxon>
    </lineage>
</organism>
<comment type="caution">
    <text evidence="2">The sequence shown here is derived from an EMBL/GenBank/DDBJ whole genome shotgun (WGS) entry which is preliminary data.</text>
</comment>
<keyword evidence="3" id="KW-1185">Reference proteome</keyword>
<feature type="compositionally biased region" description="Polar residues" evidence="1">
    <location>
        <begin position="217"/>
        <end position="229"/>
    </location>
</feature>
<accession>A0AAV6XMR6</accession>
<reference evidence="2" key="1">
    <citation type="submission" date="2019-10" db="EMBL/GenBank/DDBJ databases">
        <authorList>
            <person name="Zhang R."/>
            <person name="Pan Y."/>
            <person name="Wang J."/>
            <person name="Ma R."/>
            <person name="Yu S."/>
        </authorList>
    </citation>
    <scope>NUCLEOTIDE SEQUENCE</scope>
    <source>
        <strain evidence="2">LA-IB0</strain>
        <tissue evidence="2">Leaf</tissue>
    </source>
</reference>
<evidence type="ECO:0008006" key="4">
    <source>
        <dbReference type="Google" id="ProtNLM"/>
    </source>
</evidence>
<dbReference type="Gene3D" id="3.40.47.10">
    <property type="match status" value="1"/>
</dbReference>
<protein>
    <recommendedName>
        <fullName evidence="4">Beta-ketoacyl synthase N-terminal domain-containing protein</fullName>
    </recommendedName>
</protein>
<dbReference type="InterPro" id="IPR016039">
    <property type="entry name" value="Thiolase-like"/>
</dbReference>
<dbReference type="GO" id="GO:0016746">
    <property type="term" value="F:acyltransferase activity"/>
    <property type="evidence" value="ECO:0007669"/>
    <property type="project" value="InterPro"/>
</dbReference>
<feature type="region of interest" description="Disordered" evidence="1">
    <location>
        <begin position="206"/>
        <end position="229"/>
    </location>
</feature>
<evidence type="ECO:0000313" key="3">
    <source>
        <dbReference type="Proteomes" id="UP000826271"/>
    </source>
</evidence>
<dbReference type="EMBL" id="WHWC01000006">
    <property type="protein sequence ID" value="KAG8380470.1"/>
    <property type="molecule type" value="Genomic_DNA"/>
</dbReference>
<sequence>MARHNSNELVSSLIQFSHFFSSGPFSPPPLLPPRRVVDTGDRWVVPEFGLDQTLRRLSCSTRRSQDVTCSGLEQRIVLGNDQERGMSGICDSVSQVVMSCPMSGSGFPRNTLLLSLGLGMVTPLGCGVEVTWKRLIERDYGVRAITIEDLKMNGFDRETQQHTFDQLTSKVPGVVPCGSNQGEFNEELWFNSKWEREQKLMEERGGDAMNDEDNNEEFSTSKAPTCSTKTCEDSKKKKMRLIDVVSEEISTLTARIGEVAASIKLGNQHNYNEEELFDEIALVRGMIEISRMIVYQKLTADVSAARAFHECPVE</sequence>
<dbReference type="AlphaFoldDB" id="A0AAV6XMR6"/>
<gene>
    <name evidence="2" type="ORF">BUALT_Bualt06G0018700</name>
</gene>
<dbReference type="Proteomes" id="UP000826271">
    <property type="component" value="Unassembled WGS sequence"/>
</dbReference>
<proteinExistence type="predicted"/>
<evidence type="ECO:0000256" key="1">
    <source>
        <dbReference type="SAM" id="MobiDB-lite"/>
    </source>
</evidence>
<name>A0AAV6XMR6_9LAMI</name>